<dbReference type="AlphaFoldDB" id="A0A6F8ZJN8"/>
<reference evidence="1 2" key="1">
    <citation type="submission" date="2020-02" db="EMBL/GenBank/DDBJ databases">
        <authorList>
            <person name="Hogendoorn C."/>
        </authorList>
    </citation>
    <scope>NUCLEOTIDE SEQUENCE [LARGE SCALE GENOMIC DNA]</scope>
    <source>
        <strain evidence="1">R501</strain>
    </source>
</reference>
<dbReference type="KEGG" id="hfv:R50_2516"/>
<evidence type="ECO:0000313" key="1">
    <source>
        <dbReference type="EMBL" id="CAB1130008.1"/>
    </source>
</evidence>
<proteinExistence type="predicted"/>
<sequence length="410" mass="43695">MAAAARAGWQGRWWALMDARYPAVALWAGRPAAGRWTPWSPAEFSREAEAWLDLAAAAQRLGPGPAAQAALYARWAYRRIQAGVWRRPAMPVRHLRQALLAEVLTAEGTPLPADRLGRAAAWLLQARRAVERGGGLADRELEAEVAALGRALRQGPLGGMPGAGRLGAALEEYRAAVYRLPPGPSPTVPWLPLARVEDGPWREARRQGPPSPAVLPAVPAGPAAVREAVAGVEGCWARLQPRPRLYHAPAADAGPVALAGAWLAWRTAAGGLYEDAVWLTGLPGTLEGRALAWLEAADRAGAAAMVRRCWAEAAADAWLWLDGGDPEAVAAWLAQAGGHPHPEAAVVTLSLEPGRALARWQAREEGCRLAPGVWAWGPLEPAVARAWPEVPGPGQVYPDWTEPPQIPPAR</sequence>
<keyword evidence="2" id="KW-1185">Reference proteome</keyword>
<dbReference type="Proteomes" id="UP000503399">
    <property type="component" value="Chromosome"/>
</dbReference>
<name>A0A6F8ZJN8_9FIRM</name>
<organism evidence="1 2">
    <name type="scientific">Candidatus Hydrogenisulfobacillus filiaventi</name>
    <dbReference type="NCBI Taxonomy" id="2707344"/>
    <lineage>
        <taxon>Bacteria</taxon>
        <taxon>Bacillati</taxon>
        <taxon>Bacillota</taxon>
        <taxon>Clostridia</taxon>
        <taxon>Eubacteriales</taxon>
        <taxon>Clostridiales Family XVII. Incertae Sedis</taxon>
        <taxon>Candidatus Hydrogenisulfobacillus</taxon>
    </lineage>
</organism>
<gene>
    <name evidence="1" type="ORF">R50_2516</name>
</gene>
<accession>A0A6F8ZJN8</accession>
<dbReference type="EMBL" id="LR778114">
    <property type="protein sequence ID" value="CAB1130008.1"/>
    <property type="molecule type" value="Genomic_DNA"/>
</dbReference>
<evidence type="ECO:0000313" key="2">
    <source>
        <dbReference type="Proteomes" id="UP000503399"/>
    </source>
</evidence>
<protein>
    <submittedName>
        <fullName evidence="1">Uncharacterized protein</fullName>
    </submittedName>
</protein>